<accession>A0ABQ6UEW2</accession>
<dbReference type="EMBL" id="WAAR01000075">
    <property type="protein sequence ID" value="KAB1110782.1"/>
    <property type="molecule type" value="Genomic_DNA"/>
</dbReference>
<dbReference type="Proteomes" id="UP000471364">
    <property type="component" value="Unassembled WGS sequence"/>
</dbReference>
<sequence>MVRFKPVLPEAVQKRALMEVRRSGVPGLSVFADVPRPGEEVIDVHKRLIKVAGMDGIDLERNKSYYHCIAGAILDAGFRFVKDGNDDEVNEHYSVDIGTTDLDSVHRFLEVFIGPEATWRS</sequence>
<reference evidence="1 2" key="1">
    <citation type="submission" date="2019-09" db="EMBL/GenBank/DDBJ databases">
        <title>High taxonomic diversity of Micromonospora strains isolated from Medicago sativa nodules in different geographical locations.</title>
        <authorList>
            <person name="Martinez-Hidalgo P."/>
            <person name="Flores-Felix J.D."/>
            <person name="Velazquez E."/>
            <person name="Brau L."/>
            <person name="Trujillo M.E."/>
            <person name="Martinez-Molina E."/>
        </authorList>
    </citation>
    <scope>NUCLEOTIDE SEQUENCE [LARGE SCALE GENOMIC DNA]</scope>
    <source>
        <strain evidence="1 2">ALFB5</strain>
    </source>
</reference>
<keyword evidence="2" id="KW-1185">Reference proteome</keyword>
<organism evidence="1 2">
    <name type="scientific">Micromonospora aurantiaca</name>
    <name type="common">nom. illeg.</name>
    <dbReference type="NCBI Taxonomy" id="47850"/>
    <lineage>
        <taxon>Bacteria</taxon>
        <taxon>Bacillati</taxon>
        <taxon>Actinomycetota</taxon>
        <taxon>Actinomycetes</taxon>
        <taxon>Micromonosporales</taxon>
        <taxon>Micromonosporaceae</taxon>
        <taxon>Micromonospora</taxon>
    </lineage>
</organism>
<protein>
    <submittedName>
        <fullName evidence="1">Uncharacterized protein</fullName>
    </submittedName>
</protein>
<proteinExistence type="predicted"/>
<evidence type="ECO:0000313" key="1">
    <source>
        <dbReference type="EMBL" id="KAB1110782.1"/>
    </source>
</evidence>
<dbReference type="RefSeq" id="WP_151013579.1">
    <property type="nucleotide sequence ID" value="NZ_CP084582.1"/>
</dbReference>
<comment type="caution">
    <text evidence="1">The sequence shown here is derived from an EMBL/GenBank/DDBJ whole genome shotgun (WGS) entry which is preliminary data.</text>
</comment>
<gene>
    <name evidence="1" type="ORF">F6X54_17570</name>
</gene>
<name>A0ABQ6UEW2_9ACTN</name>
<evidence type="ECO:0000313" key="2">
    <source>
        <dbReference type="Proteomes" id="UP000471364"/>
    </source>
</evidence>